<organism evidence="1 2">
    <name type="scientific">Zygotorulaspora mrakii</name>
    <name type="common">Zygosaccharomyces mrakii</name>
    <dbReference type="NCBI Taxonomy" id="42260"/>
    <lineage>
        <taxon>Eukaryota</taxon>
        <taxon>Fungi</taxon>
        <taxon>Dikarya</taxon>
        <taxon>Ascomycota</taxon>
        <taxon>Saccharomycotina</taxon>
        <taxon>Saccharomycetes</taxon>
        <taxon>Saccharomycetales</taxon>
        <taxon>Saccharomycetaceae</taxon>
        <taxon>Zygotorulaspora</taxon>
    </lineage>
</organism>
<evidence type="ECO:0000313" key="1">
    <source>
        <dbReference type="EMBL" id="QLG73164.1"/>
    </source>
</evidence>
<dbReference type="Proteomes" id="UP000509704">
    <property type="component" value="Chromosome 5"/>
</dbReference>
<dbReference type="OrthoDB" id="4041451at2759"/>
<gene>
    <name evidence="1" type="ORF">HG535_0E02480</name>
</gene>
<accession>A0A7H9B421</accession>
<keyword evidence="2" id="KW-1185">Reference proteome</keyword>
<reference evidence="1 2" key="1">
    <citation type="submission" date="2020-07" db="EMBL/GenBank/DDBJ databases">
        <title>The yeast mating-type switching endonuclease HO is a domesticated member of an unorthodox homing genetic element family.</title>
        <authorList>
            <person name="Coughlan A.Y."/>
            <person name="Lombardi L."/>
            <person name="Braun-Galleani S."/>
            <person name="Martos A.R."/>
            <person name="Galeote V."/>
            <person name="Bigey F."/>
            <person name="Dequin S."/>
            <person name="Byrne K.P."/>
            <person name="Wolfe K.H."/>
        </authorList>
    </citation>
    <scope>NUCLEOTIDE SEQUENCE [LARGE SCALE GENOMIC DNA]</scope>
    <source>
        <strain evidence="1 2">NRRL Y-6702</strain>
    </source>
</reference>
<dbReference type="EMBL" id="CP058608">
    <property type="protein sequence ID" value="QLG73164.1"/>
    <property type="molecule type" value="Genomic_DNA"/>
</dbReference>
<dbReference type="AlphaFoldDB" id="A0A7H9B421"/>
<dbReference type="GO" id="GO:0000372">
    <property type="term" value="P:Group I intron splicing"/>
    <property type="evidence" value="ECO:0007669"/>
    <property type="project" value="InterPro"/>
</dbReference>
<dbReference type="RefSeq" id="XP_037144891.1">
    <property type="nucleotide sequence ID" value="XM_037288996.1"/>
</dbReference>
<sequence>MRQVVLSSALGKIAAEVLLRETYISRKHDDYMKWNKPLVKEAKNQSLTDAWLQEAIRDPKRKDTYNSKVVLSLPIVLRTLQRLRSNDSISMYFALMSRIKCSDIKWFSTNGYTVTASNHMPLEFFHELSTMLNRMFAAKQTPLDIDTITKFTFEFMSRYDFLMKSKSISNLRQTTKFYKNCIFLTTKSGSISHLLETLKRIPEKRQGLKVLAELTFYQQSSQTFRAFNFLEQKIMGPDAIHLDEEEVADFFPVFFSLMLSSISKGGENICCSLLKKLSADWKYEMSTHDYTILRELSERTAAIEVLITLQQCYPSYSSVLMPWKTFESQLDWKRFIDGLYDVKIDLFSQEQDLDFLQFKLSSIGPKIQDWVTFLNKEIMPIDANESLKAFSLHSVLLYLGANKNLGFLVSILEHMIYEMNLAEVFLNTHKLLGQAKCSNFHVLFKAMSNSGSSVLSANFLFNFLLHERQLPFEFNANDFYYMMKSCLSGANYPAIYHFLYHCIRKLGATFYRTEGKELIWCLPPQIESLIRDNLALIRGDNRSLKIIKKLENWFTQQSSVKDSNIDTDTLKDIFGDAYFPKLDINVLQSWKKVEESSVSNTHQGFSVYSTSSDIAMSERLRNLTRYMLDRKQPM</sequence>
<dbReference type="InterPro" id="IPR025694">
    <property type="entry name" value="MNE1"/>
</dbReference>
<proteinExistence type="predicted"/>
<name>A0A7H9B421_ZYGMR</name>
<dbReference type="KEGG" id="zmk:HG535_0E02480"/>
<dbReference type="GO" id="GO:1990904">
    <property type="term" value="C:ribonucleoprotein complex"/>
    <property type="evidence" value="ECO:0007669"/>
    <property type="project" value="InterPro"/>
</dbReference>
<dbReference type="GeneID" id="59236906"/>
<protein>
    <submittedName>
        <fullName evidence="1">Uncharacterized protein</fullName>
    </submittedName>
</protein>
<evidence type="ECO:0000313" key="2">
    <source>
        <dbReference type="Proteomes" id="UP000509704"/>
    </source>
</evidence>
<dbReference type="Pfam" id="PF13762">
    <property type="entry name" value="MNE1"/>
    <property type="match status" value="1"/>
</dbReference>